<evidence type="ECO:0000313" key="5">
    <source>
        <dbReference type="EMBL" id="KAG8468088.1"/>
    </source>
</evidence>
<keyword evidence="2" id="KW-0808">Transferase</keyword>
<organism evidence="5 6">
    <name type="scientific">Diacronema lutheri</name>
    <name type="common">Unicellular marine alga</name>
    <name type="synonym">Monochrysis lutheri</name>
    <dbReference type="NCBI Taxonomy" id="2081491"/>
    <lineage>
        <taxon>Eukaryota</taxon>
        <taxon>Haptista</taxon>
        <taxon>Haptophyta</taxon>
        <taxon>Pavlovophyceae</taxon>
        <taxon>Pavlovales</taxon>
        <taxon>Pavlovaceae</taxon>
        <taxon>Diacronema</taxon>
    </lineage>
</organism>
<dbReference type="Proteomes" id="UP000751190">
    <property type="component" value="Unassembled WGS sequence"/>
</dbReference>
<evidence type="ECO:0000313" key="6">
    <source>
        <dbReference type="Proteomes" id="UP000751190"/>
    </source>
</evidence>
<sequence length="836" mass="91051">MNHERARLVGGGDNERDADELLEDEPLITHERRPAASPWPVIFCCALCAAAGCAALYAAPLPEADEGDYAVALTASMVDGVRYSPAGLTLRSTECSPFSMDPNRTRRTNMVQRPLTSSSARELRSAEPHGVRARCSLRTCNPRPPTRVLALENVCLHNETFYLLSDREAAPVLLTEDWWGDPKDRSTYRRYLKEVAAEAAVPGERVWLDYTWVVTSPRFRFGLGNIFHSILEEVGWLGRMMICGAVAADSGTRYLMMHRRRLLGRNTIGRLWEIGTGGTGTYYIPGEAAGATFCFRRLHVESEGGDVRPIADTCAHVAGLHPPGAHTWPGWPADDAKFVGFLTIVQRARERLGFPPEVPPVGALWDIPRVTVIHRLKNRKLLNIAYVVRALHDAQYAVTVVSLECMPLEAQLAVVSNSSTLLGVHGAGLTLGHALPQDALVIELRSAPCTEEARGVPYQMRRHNAIIPAPLDAVGPQVVCPPPWKYNSREMDAVVDIAAVLEAIRAKDPVASPGLLAWAPSEEAPLAPHLLLGLSPAYLRTFCEVNGIRSTDATQRIAELMIRRTARSRQSHAEDLAKVDTLTSTGRPAVGPATLFVAHHHGSSFIHMLDAVDAHLERAGADPLNTYLWLSVVCCRHHRIPEEVAQVGRVQRAIGATALVLDPPDAPACLTRLWCLFEVATAELGGVPISLAFAQRPFAPGSEVALVDDEGDKAARTPRALPSARRRAFIAELGNLDARSAVTSEGKDRAAIDGRIRRAFGAEDPEDAYERFDDLLRFALERAAGSASCAPSRPPRLPDATSAPMLERDSGTLGLLKKLQSEGSESGVAVLVERHR</sequence>
<dbReference type="InterPro" id="IPR007657">
    <property type="entry name" value="Glycosyltransferase_61"/>
</dbReference>
<proteinExistence type="predicted"/>
<gene>
    <name evidence="5" type="ORF">KFE25_007140</name>
</gene>
<protein>
    <recommendedName>
        <fullName evidence="4">Glycosyltransferase 61 catalytic domain-containing protein</fullName>
    </recommendedName>
</protein>
<dbReference type="OrthoDB" id="10398820at2759"/>
<dbReference type="PANTHER" id="PTHR20961">
    <property type="entry name" value="GLYCOSYLTRANSFERASE"/>
    <property type="match status" value="1"/>
</dbReference>
<dbReference type="InterPro" id="IPR049625">
    <property type="entry name" value="Glyco_transf_61_cat"/>
</dbReference>
<name>A0A8J5XN08_DIALT</name>
<dbReference type="GO" id="GO:0016757">
    <property type="term" value="F:glycosyltransferase activity"/>
    <property type="evidence" value="ECO:0007669"/>
    <property type="project" value="UniProtKB-KW"/>
</dbReference>
<feature type="domain" description="Glycosyltransferase 61 catalytic" evidence="4">
    <location>
        <begin position="345"/>
        <end position="439"/>
    </location>
</feature>
<keyword evidence="3" id="KW-0325">Glycoprotein</keyword>
<evidence type="ECO:0000256" key="1">
    <source>
        <dbReference type="ARBA" id="ARBA00022676"/>
    </source>
</evidence>
<reference evidence="5" key="1">
    <citation type="submission" date="2021-05" db="EMBL/GenBank/DDBJ databases">
        <title>The genome of the haptophyte Pavlova lutheri (Diacronema luteri, Pavlovales) - a model for lipid biosynthesis in eukaryotic algae.</title>
        <authorList>
            <person name="Hulatt C.J."/>
            <person name="Posewitz M.C."/>
        </authorList>
    </citation>
    <scope>NUCLEOTIDE SEQUENCE</scope>
    <source>
        <strain evidence="5">NIVA-4/92</strain>
    </source>
</reference>
<evidence type="ECO:0000259" key="4">
    <source>
        <dbReference type="Pfam" id="PF04577"/>
    </source>
</evidence>
<comment type="caution">
    <text evidence="5">The sequence shown here is derived from an EMBL/GenBank/DDBJ whole genome shotgun (WGS) entry which is preliminary data.</text>
</comment>
<accession>A0A8J5XN08</accession>
<dbReference type="AlphaFoldDB" id="A0A8J5XN08"/>
<dbReference type="Pfam" id="PF04577">
    <property type="entry name" value="Glyco_transf_61"/>
    <property type="match status" value="1"/>
</dbReference>
<evidence type="ECO:0000256" key="3">
    <source>
        <dbReference type="ARBA" id="ARBA00023180"/>
    </source>
</evidence>
<keyword evidence="6" id="KW-1185">Reference proteome</keyword>
<dbReference type="EMBL" id="JAGTXO010000005">
    <property type="protein sequence ID" value="KAG8468088.1"/>
    <property type="molecule type" value="Genomic_DNA"/>
</dbReference>
<evidence type="ECO:0000256" key="2">
    <source>
        <dbReference type="ARBA" id="ARBA00022679"/>
    </source>
</evidence>
<keyword evidence="1" id="KW-0328">Glycosyltransferase</keyword>